<proteinExistence type="predicted"/>
<sequence>MNLKSLKAKAELILFVIPKSLRSIAGMTEAVELVSGSRALLLVIEPMEGGYVAEDGVFITGRNSKIFHEPEPIFVGWLYETTSTILRQSRKLSRLS</sequence>
<name>A0AAV1UR45_9STRA</name>
<dbReference type="AlphaFoldDB" id="A0AAV1UR45"/>
<protein>
    <submittedName>
        <fullName evidence="1">Uncharacterized protein</fullName>
    </submittedName>
</protein>
<dbReference type="EMBL" id="CAKLBY020000223">
    <property type="protein sequence ID" value="CAK7936183.1"/>
    <property type="molecule type" value="Genomic_DNA"/>
</dbReference>
<evidence type="ECO:0000313" key="2">
    <source>
        <dbReference type="Proteomes" id="UP001162060"/>
    </source>
</evidence>
<evidence type="ECO:0000313" key="1">
    <source>
        <dbReference type="EMBL" id="CAK7936183.1"/>
    </source>
</evidence>
<accession>A0AAV1UR45</accession>
<reference evidence="1" key="1">
    <citation type="submission" date="2024-01" db="EMBL/GenBank/DDBJ databases">
        <authorList>
            <person name="Webb A."/>
        </authorList>
    </citation>
    <scope>NUCLEOTIDE SEQUENCE</scope>
    <source>
        <strain evidence="1">Pm1</strain>
    </source>
</reference>
<dbReference type="Proteomes" id="UP001162060">
    <property type="component" value="Unassembled WGS sequence"/>
</dbReference>
<gene>
    <name evidence="1" type="ORF">PM001_LOCUS21333</name>
</gene>
<organism evidence="1 2">
    <name type="scientific">Peronospora matthiolae</name>
    <dbReference type="NCBI Taxonomy" id="2874970"/>
    <lineage>
        <taxon>Eukaryota</taxon>
        <taxon>Sar</taxon>
        <taxon>Stramenopiles</taxon>
        <taxon>Oomycota</taxon>
        <taxon>Peronosporomycetes</taxon>
        <taxon>Peronosporales</taxon>
        <taxon>Peronosporaceae</taxon>
        <taxon>Peronospora</taxon>
    </lineage>
</organism>
<comment type="caution">
    <text evidence="1">The sequence shown here is derived from an EMBL/GenBank/DDBJ whole genome shotgun (WGS) entry which is preliminary data.</text>
</comment>